<protein>
    <recommendedName>
        <fullName evidence="3">THO complex subunit 2</fullName>
    </recommendedName>
</protein>
<comment type="subcellular location">
    <subcellularLocation>
        <location evidence="1">Nucleus</location>
    </subcellularLocation>
</comment>
<evidence type="ECO:0000313" key="10">
    <source>
        <dbReference type="Proteomes" id="UP000000591"/>
    </source>
</evidence>
<sequence>MLAVDELNALAREHVPHAREVFTDEFLKDWATNADRLIAEYRTLAKASEQVDFVYRVFAEGLLFTQGALRGLVGDYGPLASLLAALCENSSANARILANLINCFPRHGGDEANMVELLQQLTGMDFEFSASLVEKLLLHRWAKEQTSLYKRSLISEKYHLKKYNLLFESPLGFSQICMLLHVAYADKDRFQSADYYWRQIQFVAGKYTLDPIRVLDVILRVSSVHVHHHHEFLVLLLQRSDYWPLQRSDPFAWETLNVGGSAVAAQLIAHKLKNEKFDHRYMDMVCVLIREGFVSYLSIFDSLGPDDETLAKYVDEYYADLCKQSQEGSLNPLAMAAALPDEDDGPPGATDSKGEDKAAQAALSEQKERDEQKQERERKNRQYKVKRTGKWRLVTSCLNHGLLIPALYSIRTNEKTALSIDILVESVLRLFEHMIRPLHEKAINAPSYQPTPRVKMKMTHSGLPSKQGRLIYECLSPNVKEKYLLNTRYVFYYSCWADRLPVIGDVDGLFYHSHEILGLVGSKLSASPTLISMLSSIGVHDILSSENSELVTEKWINYFRKFIFPALGGLEEDFIANINAYNLLKLFPFEKRYFLYHEMYSKISDSDIFVRLTFNKVQRKVRGLLKSLSIDHIDDKVNEVSRLVSSNPLAALEPIVNQIENYDKVSELVVIAAKGFPDFAYDVLQYVLLLKLTSGRDILQIDGINQHTWIQRLSVFIAGLANSCPKMDLTNILIFTVKNLHKDYNASLPVLKELVSKVGGIQSLNHISWKQLQMLNSGPSLQKTARSRILDTRQENFEAARSITQTFIKIGAISELLVMLCNLNVVSQSPDIHYKILSTKCDDSNSLLWTLIEMFKFTLTREEFLHNVLPFDELVNDYNVPTEWSFFIWRDYIDEMRHEGDSSIKQIDYILEKTEFRHVSFEHLDKPLFTSFWKLTLYDVNFNKELYDETTKALNTKLDRTKLQRDKNAILNEVQEVMSNCLAHQKAFKNVQEMFQDKRSVWFPELTPERVQAYIQFCILPRTLFSSSDATYSALFTIALLGVHDSIAVFEKMVESHVLGGLLFSCTVSESTNVGFFYGMIIRTFEQARSEEAFDNSKLSRLHHLYSVLLYDLRLLLSETNYMSIRNTIEFLNQISPIFPVVDEQIREACRSLESKLSDETREDIKLPCNALIGHLKSRMKTACKKQDFYELPKEEQIEIDNFEKEQAKINEYEVAVAKETERKKLEEVKPRKEAAKAVSSTSEKKGTSYSSSSDSKEYEKSQTSEDVRPISYQGTQILENIDSICKLLNSEGVDDLPQYIRVLYFKDEMRKELSNYKGNLDVFRKKLAAILTDYFYSMVKWPNSNPLFAQKAAELEASCMQCGPPTSKATKMKVMADDLYGDDIPFNTSNTKTAKPQRESRFSDVKVPAAAASEAKPADSKPQLDRFNKNSVKENPRAQSRFKESAPKQPSPAPKKDEKPSGSRFHNSKPAAPKIPPPKPEPKSVNLRDRVGSRFEGRQDPASRFSGAHSESTRYPQSSARQLEPSPESRFRNVAKDSPRKRPTTDYRYNVDTKRPRKEDEHRRKPNSDRRPDAQPVLPTGPKGSGTFSRFR</sequence>
<dbReference type="PANTHER" id="PTHR21597">
    <property type="entry name" value="THO2 PROTEIN"/>
    <property type="match status" value="1"/>
</dbReference>
<dbReference type="Pfam" id="PF16134">
    <property type="entry name" value="THOC2_N"/>
    <property type="match status" value="1"/>
</dbReference>
<evidence type="ECO:0000256" key="3">
    <source>
        <dbReference type="ARBA" id="ARBA00019596"/>
    </source>
</evidence>
<dbReference type="InterPro" id="IPR021418">
    <property type="entry name" value="THO_THOC2_C"/>
</dbReference>
<feature type="region of interest" description="Disordered" evidence="5">
    <location>
        <begin position="1227"/>
        <end position="1267"/>
    </location>
</feature>
<feature type="compositionally biased region" description="Basic and acidic residues" evidence="5">
    <location>
        <begin position="1255"/>
        <end position="1267"/>
    </location>
</feature>
<accession>Q754L4</accession>
<dbReference type="GO" id="GO:0003729">
    <property type="term" value="F:mRNA binding"/>
    <property type="evidence" value="ECO:0000318"/>
    <property type="project" value="GO_Central"/>
</dbReference>
<dbReference type="InterPro" id="IPR032302">
    <property type="entry name" value="THOC2_N"/>
</dbReference>
<dbReference type="InterPro" id="IPR040007">
    <property type="entry name" value="Tho2"/>
</dbReference>
<evidence type="ECO:0000259" key="6">
    <source>
        <dbReference type="Pfam" id="PF11262"/>
    </source>
</evidence>
<evidence type="ECO:0000256" key="2">
    <source>
        <dbReference type="ARBA" id="ARBA00007857"/>
    </source>
</evidence>
<evidence type="ECO:0000313" key="9">
    <source>
        <dbReference type="EMBL" id="AAS53429.2"/>
    </source>
</evidence>
<dbReference type="Pfam" id="PF11732">
    <property type="entry name" value="Thoc2"/>
    <property type="match status" value="1"/>
</dbReference>
<keyword evidence="4" id="KW-0539">Nucleus</keyword>
<gene>
    <name evidence="9" type="ORF">AGOS_AFR058C</name>
</gene>
<feature type="compositionally biased region" description="Basic and acidic residues" evidence="5">
    <location>
        <begin position="1528"/>
        <end position="1574"/>
    </location>
</feature>
<dbReference type="GO" id="GO:0006406">
    <property type="term" value="P:mRNA export from nucleus"/>
    <property type="evidence" value="ECO:0000318"/>
    <property type="project" value="GO_Central"/>
</dbReference>
<dbReference type="OMA" id="QERWTCI"/>
<dbReference type="Pfam" id="PF11262">
    <property type="entry name" value="Tho2"/>
    <property type="match status" value="1"/>
</dbReference>
<feature type="compositionally biased region" description="Polar residues" evidence="5">
    <location>
        <begin position="1510"/>
        <end position="1522"/>
    </location>
</feature>
<feature type="compositionally biased region" description="Basic and acidic residues" evidence="5">
    <location>
        <begin position="365"/>
        <end position="380"/>
    </location>
</feature>
<feature type="region of interest" description="Disordered" evidence="5">
    <location>
        <begin position="1385"/>
        <end position="1593"/>
    </location>
</feature>
<dbReference type="Proteomes" id="UP000000591">
    <property type="component" value="Chromosome VI"/>
</dbReference>
<dbReference type="GeneID" id="4621846"/>
<dbReference type="KEGG" id="ago:AGOS_AFR058C"/>
<proteinExistence type="inferred from homology"/>
<evidence type="ECO:0000256" key="4">
    <source>
        <dbReference type="ARBA" id="ARBA00023242"/>
    </source>
</evidence>
<reference evidence="9 10" key="1">
    <citation type="journal article" date="2004" name="Science">
        <title>The Ashbya gossypii genome as a tool for mapping the ancient Saccharomyces cerevisiae genome.</title>
        <authorList>
            <person name="Dietrich F.S."/>
            <person name="Voegeli S."/>
            <person name="Brachat S."/>
            <person name="Lerch A."/>
            <person name="Gates K."/>
            <person name="Steiner S."/>
            <person name="Mohr C."/>
            <person name="Pohlmann R."/>
            <person name="Luedi P."/>
            <person name="Choi S."/>
            <person name="Wing R.A."/>
            <person name="Flavier A."/>
            <person name="Gaffney T.D."/>
            <person name="Philippsen P."/>
        </authorList>
    </citation>
    <scope>NUCLEOTIDE SEQUENCE [LARGE SCALE GENOMIC DNA]</scope>
    <source>
        <strain evidence="10">ATCC 10895 / CBS 109.51 / FGSC 9923 / NRRL Y-1056</strain>
    </source>
</reference>
<dbReference type="InterPro" id="IPR021726">
    <property type="entry name" value="THO_THOC2_N"/>
</dbReference>
<evidence type="ECO:0000259" key="8">
    <source>
        <dbReference type="Pfam" id="PF16134"/>
    </source>
</evidence>
<dbReference type="eggNOG" id="KOG1874">
    <property type="taxonomic scope" value="Eukaryota"/>
</dbReference>
<dbReference type="OrthoDB" id="29024at2759"/>
<feature type="compositionally biased region" description="Basic and acidic residues" evidence="5">
    <location>
        <begin position="1481"/>
        <end position="1502"/>
    </location>
</feature>
<dbReference type="FunCoup" id="Q754L4">
    <property type="interactions" value="679"/>
</dbReference>
<keyword evidence="10" id="KW-1185">Reference proteome</keyword>
<feature type="domain" description="THO complex subunitTHOC2 N-terminal" evidence="7">
    <location>
        <begin position="641"/>
        <end position="714"/>
    </location>
</feature>
<comment type="similarity">
    <text evidence="2">Belongs to the THOC2 family.</text>
</comment>
<dbReference type="GO" id="GO:0006397">
    <property type="term" value="P:mRNA processing"/>
    <property type="evidence" value="ECO:0007669"/>
    <property type="project" value="InterPro"/>
</dbReference>
<feature type="domain" description="THO complex subunitTHOC2 C-terminal" evidence="6">
    <location>
        <begin position="922"/>
        <end position="1176"/>
    </location>
</feature>
<feature type="domain" description="THO complex subunit 2 N-terminal" evidence="8">
    <location>
        <begin position="22"/>
        <end position="635"/>
    </location>
</feature>
<feature type="compositionally biased region" description="Low complexity" evidence="5">
    <location>
        <begin position="1406"/>
        <end position="1416"/>
    </location>
</feature>
<feature type="compositionally biased region" description="Basic and acidic residues" evidence="5">
    <location>
        <begin position="1227"/>
        <end position="1236"/>
    </location>
</feature>
<dbReference type="HOGENOM" id="CLU_003123_0_0_1"/>
<feature type="region of interest" description="Disordered" evidence="5">
    <location>
        <begin position="337"/>
        <end position="383"/>
    </location>
</feature>
<feature type="compositionally biased region" description="Basic and acidic residues" evidence="5">
    <location>
        <begin position="1417"/>
        <end position="1447"/>
    </location>
</feature>
<reference evidence="10" key="2">
    <citation type="journal article" date="2013" name="G3 (Bethesda)">
        <title>Genomes of Ashbya fungi isolated from insects reveal four mating-type loci, numerous translocations, lack of transposons, and distinct gene duplications.</title>
        <authorList>
            <person name="Dietrich F.S."/>
            <person name="Voegeli S."/>
            <person name="Kuo S."/>
            <person name="Philippsen P."/>
        </authorList>
    </citation>
    <scope>GENOME REANNOTATION</scope>
    <source>
        <strain evidence="10">ATCC 10895 / CBS 109.51 / FGSC 9923 / NRRL Y-1056</strain>
    </source>
</reference>
<evidence type="ECO:0000256" key="1">
    <source>
        <dbReference type="ARBA" id="ARBA00004123"/>
    </source>
</evidence>
<dbReference type="InParanoid" id="Q754L4"/>
<dbReference type="PANTHER" id="PTHR21597:SF0">
    <property type="entry name" value="THO COMPLEX SUBUNIT 2"/>
    <property type="match status" value="1"/>
</dbReference>
<dbReference type="RefSeq" id="NP_985605.2">
    <property type="nucleotide sequence ID" value="NM_210959.2"/>
</dbReference>
<name>Q754L4_EREGS</name>
<dbReference type="EMBL" id="AE016819">
    <property type="protein sequence ID" value="AAS53429.2"/>
    <property type="molecule type" value="Genomic_DNA"/>
</dbReference>
<evidence type="ECO:0000259" key="7">
    <source>
        <dbReference type="Pfam" id="PF11732"/>
    </source>
</evidence>
<dbReference type="STRING" id="284811.Q754L4"/>
<evidence type="ECO:0000256" key="5">
    <source>
        <dbReference type="SAM" id="MobiDB-lite"/>
    </source>
</evidence>
<dbReference type="GO" id="GO:0000445">
    <property type="term" value="C:THO complex part of transcription export complex"/>
    <property type="evidence" value="ECO:0000318"/>
    <property type="project" value="GO_Central"/>
</dbReference>
<organism evidence="9 10">
    <name type="scientific">Eremothecium gossypii (strain ATCC 10895 / CBS 109.51 / FGSC 9923 / NRRL Y-1056)</name>
    <name type="common">Yeast</name>
    <name type="synonym">Ashbya gossypii</name>
    <dbReference type="NCBI Taxonomy" id="284811"/>
    <lineage>
        <taxon>Eukaryota</taxon>
        <taxon>Fungi</taxon>
        <taxon>Dikarya</taxon>
        <taxon>Ascomycota</taxon>
        <taxon>Saccharomycotina</taxon>
        <taxon>Saccharomycetes</taxon>
        <taxon>Saccharomycetales</taxon>
        <taxon>Saccharomycetaceae</taxon>
        <taxon>Eremothecium</taxon>
    </lineage>
</organism>